<evidence type="ECO:0000256" key="2">
    <source>
        <dbReference type="ARBA" id="ARBA00023150"/>
    </source>
</evidence>
<dbReference type="GO" id="GO:0016783">
    <property type="term" value="F:sulfurtransferase activity"/>
    <property type="evidence" value="ECO:0007669"/>
    <property type="project" value="InterPro"/>
</dbReference>
<dbReference type="SUPFAM" id="SSF53927">
    <property type="entry name" value="Cytidine deaminase-like"/>
    <property type="match status" value="1"/>
</dbReference>
<comment type="function">
    <text evidence="3">Required for formate dehydrogenase (FDH) activity. Acts as a sulfur carrier protein that transfers sulfur from IscS to the molybdenum cofactor prior to its insertion into FDH.</text>
</comment>
<dbReference type="GO" id="GO:0097163">
    <property type="term" value="F:sulfur carrier activity"/>
    <property type="evidence" value="ECO:0007669"/>
    <property type="project" value="UniProtKB-UniRule"/>
</dbReference>
<dbReference type="Proteomes" id="UP000305848">
    <property type="component" value="Unassembled WGS sequence"/>
</dbReference>
<dbReference type="PIRSF" id="PIRSF015626">
    <property type="entry name" value="FdhD"/>
    <property type="match status" value="1"/>
</dbReference>
<dbReference type="HAMAP" id="MF_00187">
    <property type="entry name" value="FdhD"/>
    <property type="match status" value="1"/>
</dbReference>
<keyword evidence="4" id="KW-0808">Transferase</keyword>
<gene>
    <name evidence="3 4" type="primary">fdhD</name>
    <name evidence="4" type="ORF">FC093_04580</name>
</gene>
<comment type="similarity">
    <text evidence="3">Belongs to the FdhD family.</text>
</comment>
<evidence type="ECO:0000313" key="4">
    <source>
        <dbReference type="EMBL" id="TKK70962.1"/>
    </source>
</evidence>
<dbReference type="RefSeq" id="WP_137260561.1">
    <property type="nucleotide sequence ID" value="NZ_SZQL01000002.1"/>
</dbReference>
<reference evidence="4 5" key="1">
    <citation type="submission" date="2019-05" db="EMBL/GenBank/DDBJ databases">
        <title>Panacibacter sp. strain 17mud1-8 Genome sequencing and assembly.</title>
        <authorList>
            <person name="Chhetri G."/>
        </authorList>
    </citation>
    <scope>NUCLEOTIDE SEQUENCE [LARGE SCALE GENOMIC DNA]</scope>
    <source>
        <strain evidence="4 5">17mud1-8</strain>
    </source>
</reference>
<comment type="caution">
    <text evidence="4">The sequence shown here is derived from an EMBL/GenBank/DDBJ whole genome shotgun (WGS) entry which is preliminary data.</text>
</comment>
<name>A0A4U3L7F5_9BACT</name>
<evidence type="ECO:0000313" key="5">
    <source>
        <dbReference type="Proteomes" id="UP000305848"/>
    </source>
</evidence>
<protein>
    <recommendedName>
        <fullName evidence="3">Sulfur carrier protein FdhD</fullName>
    </recommendedName>
</protein>
<feature type="active site" description="Cysteine persulfide intermediate" evidence="3">
    <location>
        <position position="118"/>
    </location>
</feature>
<dbReference type="PANTHER" id="PTHR30592:SF1">
    <property type="entry name" value="SULFUR CARRIER PROTEIN FDHD"/>
    <property type="match status" value="1"/>
</dbReference>
<dbReference type="AlphaFoldDB" id="A0A4U3L7F5"/>
<dbReference type="GO" id="GO:0006777">
    <property type="term" value="P:Mo-molybdopterin cofactor biosynthetic process"/>
    <property type="evidence" value="ECO:0007669"/>
    <property type="project" value="UniProtKB-UniRule"/>
</dbReference>
<dbReference type="Pfam" id="PF02634">
    <property type="entry name" value="FdhD-NarQ"/>
    <property type="match status" value="1"/>
</dbReference>
<dbReference type="EMBL" id="SZQL01000002">
    <property type="protein sequence ID" value="TKK70962.1"/>
    <property type="molecule type" value="Genomic_DNA"/>
</dbReference>
<dbReference type="Gene3D" id="3.10.20.10">
    <property type="match status" value="1"/>
</dbReference>
<dbReference type="InterPro" id="IPR003786">
    <property type="entry name" value="FdhD"/>
</dbReference>
<accession>A0A4U3L7F5</accession>
<dbReference type="PANTHER" id="PTHR30592">
    <property type="entry name" value="FORMATE DEHYDROGENASE"/>
    <property type="match status" value="1"/>
</dbReference>
<dbReference type="NCBIfam" id="TIGR00129">
    <property type="entry name" value="fdhD_narQ"/>
    <property type="match status" value="1"/>
</dbReference>
<comment type="caution">
    <text evidence="3">Lacks conserved residue(s) required for the propagation of feature annotation.</text>
</comment>
<organism evidence="4 5">
    <name type="scientific">Ilyomonas limi</name>
    <dbReference type="NCBI Taxonomy" id="2575867"/>
    <lineage>
        <taxon>Bacteria</taxon>
        <taxon>Pseudomonadati</taxon>
        <taxon>Bacteroidota</taxon>
        <taxon>Chitinophagia</taxon>
        <taxon>Chitinophagales</taxon>
        <taxon>Chitinophagaceae</taxon>
        <taxon>Ilyomonas</taxon>
    </lineage>
</organism>
<comment type="subcellular location">
    <subcellularLocation>
        <location evidence="3">Cytoplasm</location>
    </subcellularLocation>
</comment>
<dbReference type="OrthoDB" id="9782042at2"/>
<dbReference type="GO" id="GO:0005737">
    <property type="term" value="C:cytoplasm"/>
    <property type="evidence" value="ECO:0007669"/>
    <property type="project" value="UniProtKB-SubCell"/>
</dbReference>
<evidence type="ECO:0000256" key="1">
    <source>
        <dbReference type="ARBA" id="ARBA00022490"/>
    </source>
</evidence>
<dbReference type="Gene3D" id="3.40.140.10">
    <property type="entry name" value="Cytidine Deaminase, domain 2"/>
    <property type="match status" value="1"/>
</dbReference>
<dbReference type="InterPro" id="IPR016193">
    <property type="entry name" value="Cytidine_deaminase-like"/>
</dbReference>
<dbReference type="NCBIfam" id="NF001943">
    <property type="entry name" value="PRK00724.1-2"/>
    <property type="match status" value="1"/>
</dbReference>
<proteinExistence type="inferred from homology"/>
<keyword evidence="2 3" id="KW-0501">Molybdenum cofactor biosynthesis</keyword>
<evidence type="ECO:0000256" key="3">
    <source>
        <dbReference type="HAMAP-Rule" id="MF_00187"/>
    </source>
</evidence>
<keyword evidence="5" id="KW-1185">Reference proteome</keyword>
<sequence length="287" mass="31425">MSRSSISSKSVIKVHGTTTRHVNDVLAAEEPLEIRLCFGAFLQRKQQNISVTMRTPGNDFELATGFLFTEGIIKEAADIHSIKHCNGLHENVVKVELKEEVTVDISKLERNFYTTSSCGVCGKSSIEAVRTVCRLPAIKNNELQFSSATIYTLPALLRSTQAIFENTGGLHGCALFDTSGNLILAREDVGRHNAVDKLIGATLAQSLFPLDRYLLLLSGRASFELIQKAWMAGIKIVAAVGAPSSLAAQMAEEVGMTLIGFLREKVFNIYSGEHRIIISDYENSYQG</sequence>
<keyword evidence="1 3" id="KW-0963">Cytoplasm</keyword>